<proteinExistence type="predicted"/>
<keyword evidence="1" id="KW-0472">Membrane</keyword>
<dbReference type="AlphaFoldDB" id="A0A4R8RXC7"/>
<dbReference type="Proteomes" id="UP000295117">
    <property type="component" value="Unassembled WGS sequence"/>
</dbReference>
<name>A0A4R8RXC7_9MYCO</name>
<feature type="transmembrane region" description="Helical" evidence="1">
    <location>
        <begin position="81"/>
        <end position="98"/>
    </location>
</feature>
<accession>A0A4R8RXC7</accession>
<keyword evidence="1" id="KW-1133">Transmembrane helix</keyword>
<feature type="transmembrane region" description="Helical" evidence="1">
    <location>
        <begin position="14"/>
        <end position="36"/>
    </location>
</feature>
<dbReference type="EMBL" id="PECH01000010">
    <property type="protein sequence ID" value="TDZ77451.1"/>
    <property type="molecule type" value="Genomic_DNA"/>
</dbReference>
<sequence length="131" mass="14519">MLNVRNKMSATRRLAFYEAAGAVTLAVATTPFSSPWRGAPPLWVQLLGLTFLLGMFTVKLFVLRRITAAVTFADLNNVLRLRLAIAMYALAVFILSPLPPSWGWFWFTLTVLGAALGCAAIARMMRSERLK</sequence>
<evidence type="ECO:0000256" key="1">
    <source>
        <dbReference type="SAM" id="Phobius"/>
    </source>
</evidence>
<comment type="caution">
    <text evidence="2">The sequence shown here is derived from an EMBL/GenBank/DDBJ whole genome shotgun (WGS) entry which is preliminary data.</text>
</comment>
<organism evidence="2 3">
    <name type="scientific">Mycobacteroides salmoniphilum</name>
    <dbReference type="NCBI Taxonomy" id="404941"/>
    <lineage>
        <taxon>Bacteria</taxon>
        <taxon>Bacillati</taxon>
        <taxon>Actinomycetota</taxon>
        <taxon>Actinomycetes</taxon>
        <taxon>Mycobacteriales</taxon>
        <taxon>Mycobacteriaceae</taxon>
        <taxon>Mycobacteroides</taxon>
    </lineage>
</organism>
<feature type="transmembrane region" description="Helical" evidence="1">
    <location>
        <begin position="104"/>
        <end position="122"/>
    </location>
</feature>
<reference evidence="2 3" key="1">
    <citation type="journal article" date="2019" name="Sci. Rep.">
        <title>Extended insight into the Mycobacterium chelonae-abscessus complex through whole genome sequencing of Mycobacterium salmoniphilum outbreak and Mycobacterium salmoniphilum-like strains.</title>
        <authorList>
            <person name="Behra P.R.K."/>
            <person name="Das S."/>
            <person name="Pettersson B.M.F."/>
            <person name="Shirreff L."/>
            <person name="DuCote T."/>
            <person name="Jacobsson K.G."/>
            <person name="Ennis D.G."/>
            <person name="Kirsebom L.A."/>
        </authorList>
    </citation>
    <scope>NUCLEOTIDE SEQUENCE [LARGE SCALE GENOMIC DNA]</scope>
    <source>
        <strain evidence="2 3">DE 4585</strain>
    </source>
</reference>
<keyword evidence="1" id="KW-0812">Transmembrane</keyword>
<evidence type="ECO:0000313" key="2">
    <source>
        <dbReference type="EMBL" id="TDZ77451.1"/>
    </source>
</evidence>
<protein>
    <submittedName>
        <fullName evidence="2">Uncharacterized protein</fullName>
    </submittedName>
</protein>
<evidence type="ECO:0000313" key="3">
    <source>
        <dbReference type="Proteomes" id="UP000295117"/>
    </source>
</evidence>
<gene>
    <name evidence="2" type="ORF">DE4585_04846</name>
</gene>
<feature type="transmembrane region" description="Helical" evidence="1">
    <location>
        <begin position="42"/>
        <end position="61"/>
    </location>
</feature>